<dbReference type="SUPFAM" id="SSF56954">
    <property type="entry name" value="Outer membrane efflux proteins (OEP)"/>
    <property type="match status" value="1"/>
</dbReference>
<keyword evidence="8" id="KW-0175">Coiled coil</keyword>
<dbReference type="RefSeq" id="WP_104001925.1">
    <property type="nucleotide sequence ID" value="NZ_FNVQ01000001.1"/>
</dbReference>
<feature type="signal peptide" evidence="9">
    <location>
        <begin position="1"/>
        <end position="20"/>
    </location>
</feature>
<dbReference type="EMBL" id="FNVQ01000001">
    <property type="protein sequence ID" value="SEF96373.1"/>
    <property type="molecule type" value="Genomic_DNA"/>
</dbReference>
<proteinExistence type="inferred from homology"/>
<dbReference type="InterPro" id="IPR003423">
    <property type="entry name" value="OMP_efflux"/>
</dbReference>
<dbReference type="PANTHER" id="PTHR30026:SF20">
    <property type="entry name" value="OUTER MEMBRANE PROTEIN TOLC"/>
    <property type="match status" value="1"/>
</dbReference>
<dbReference type="GO" id="GO:0015562">
    <property type="term" value="F:efflux transmembrane transporter activity"/>
    <property type="evidence" value="ECO:0007669"/>
    <property type="project" value="InterPro"/>
</dbReference>
<organism evidence="10 11">
    <name type="scientific">Marinobacterium lutimaris</name>
    <dbReference type="NCBI Taxonomy" id="568106"/>
    <lineage>
        <taxon>Bacteria</taxon>
        <taxon>Pseudomonadati</taxon>
        <taxon>Pseudomonadota</taxon>
        <taxon>Gammaproteobacteria</taxon>
        <taxon>Oceanospirillales</taxon>
        <taxon>Oceanospirillaceae</taxon>
        <taxon>Marinobacterium</taxon>
    </lineage>
</organism>
<gene>
    <name evidence="10" type="ORF">SAMN05444390_101983</name>
</gene>
<dbReference type="AlphaFoldDB" id="A0A1H5WAE4"/>
<dbReference type="Proteomes" id="UP000236745">
    <property type="component" value="Unassembled WGS sequence"/>
</dbReference>
<dbReference type="Pfam" id="PF02321">
    <property type="entry name" value="OEP"/>
    <property type="match status" value="1"/>
</dbReference>
<dbReference type="Gene3D" id="1.20.1600.10">
    <property type="entry name" value="Outer membrane efflux proteins (OEP)"/>
    <property type="match status" value="1"/>
</dbReference>
<evidence type="ECO:0000256" key="8">
    <source>
        <dbReference type="SAM" id="Coils"/>
    </source>
</evidence>
<keyword evidence="5" id="KW-0812">Transmembrane</keyword>
<evidence type="ECO:0000256" key="4">
    <source>
        <dbReference type="ARBA" id="ARBA00022452"/>
    </source>
</evidence>
<dbReference type="GO" id="GO:0009279">
    <property type="term" value="C:cell outer membrane"/>
    <property type="evidence" value="ECO:0007669"/>
    <property type="project" value="UniProtKB-SubCell"/>
</dbReference>
<keyword evidence="4" id="KW-1134">Transmembrane beta strand</keyword>
<feature type="coiled-coil region" evidence="8">
    <location>
        <begin position="347"/>
        <end position="374"/>
    </location>
</feature>
<keyword evidence="7" id="KW-0998">Cell outer membrane</keyword>
<protein>
    <submittedName>
        <fullName evidence="10">Outer membrane protein TolC</fullName>
    </submittedName>
</protein>
<comment type="subcellular location">
    <subcellularLocation>
        <location evidence="1">Cell outer membrane</location>
    </subcellularLocation>
</comment>
<keyword evidence="9" id="KW-0732">Signal</keyword>
<evidence type="ECO:0000256" key="2">
    <source>
        <dbReference type="ARBA" id="ARBA00007613"/>
    </source>
</evidence>
<evidence type="ECO:0000256" key="9">
    <source>
        <dbReference type="SAM" id="SignalP"/>
    </source>
</evidence>
<dbReference type="PANTHER" id="PTHR30026">
    <property type="entry name" value="OUTER MEMBRANE PROTEIN TOLC"/>
    <property type="match status" value="1"/>
</dbReference>
<evidence type="ECO:0000256" key="6">
    <source>
        <dbReference type="ARBA" id="ARBA00023136"/>
    </source>
</evidence>
<sequence length="440" mass="48958">MYLFKSPGALLCLIGTGALAYLPAVQAAPLTLEDAVNRALASDTWIKTSQFNESSQRSMGDAAGRLPDPKFNLALANMPSDTLDFNQEPMTQLVFGVSQMIPRGDTLELNSSKFEQQADMQPLLREERKARVRMEVSQLWLDAWQAQRSIDLIDDNRALFEQLVDVTTSSYVSALGRTRQQDLIRAQLELTQLDNRLSRLQQQRDMASAKLSEWLINLEADDAEIPASSAIEFPTATPQLASSDAALEQVTSARRFIGHPSIQLFDRQIELSRTDVDLAEQKYKPQWGLSASYGYRGDDAMGSDRADLMSVGVSVEMPLFSTRKQDSEVDAASSRVEAVRTERLLKLRQLVSAYENAKAAYMNASDRIALYQQQLLPQSHEAAEAALNAYTSDDGDFAEVVRARISELDNHLALIELSAQQQKQLAQINYLLTSVDSEGR</sequence>
<accession>A0A1H5WAE4</accession>
<keyword evidence="3" id="KW-0813">Transport</keyword>
<comment type="similarity">
    <text evidence="2">Belongs to the outer membrane factor (OMF) (TC 1.B.17) family.</text>
</comment>
<reference evidence="10 11" key="1">
    <citation type="submission" date="2016-10" db="EMBL/GenBank/DDBJ databases">
        <authorList>
            <person name="de Groot N.N."/>
        </authorList>
    </citation>
    <scope>NUCLEOTIDE SEQUENCE [LARGE SCALE GENOMIC DNA]</scope>
    <source>
        <strain evidence="10 11">DSM 22012</strain>
    </source>
</reference>
<feature type="chain" id="PRO_5009288058" evidence="9">
    <location>
        <begin position="21"/>
        <end position="440"/>
    </location>
</feature>
<dbReference type="GO" id="GO:0015288">
    <property type="term" value="F:porin activity"/>
    <property type="evidence" value="ECO:0007669"/>
    <property type="project" value="TreeGrafter"/>
</dbReference>
<name>A0A1H5WAE4_9GAMM</name>
<evidence type="ECO:0000313" key="11">
    <source>
        <dbReference type="Proteomes" id="UP000236745"/>
    </source>
</evidence>
<evidence type="ECO:0000313" key="10">
    <source>
        <dbReference type="EMBL" id="SEF96373.1"/>
    </source>
</evidence>
<dbReference type="OrthoDB" id="5607838at2"/>
<keyword evidence="6" id="KW-0472">Membrane</keyword>
<evidence type="ECO:0000256" key="7">
    <source>
        <dbReference type="ARBA" id="ARBA00023237"/>
    </source>
</evidence>
<keyword evidence="11" id="KW-1185">Reference proteome</keyword>
<evidence type="ECO:0000256" key="5">
    <source>
        <dbReference type="ARBA" id="ARBA00022692"/>
    </source>
</evidence>
<dbReference type="InterPro" id="IPR051906">
    <property type="entry name" value="TolC-like"/>
</dbReference>
<evidence type="ECO:0000256" key="1">
    <source>
        <dbReference type="ARBA" id="ARBA00004442"/>
    </source>
</evidence>
<feature type="coiled-coil region" evidence="8">
    <location>
        <begin position="183"/>
        <end position="210"/>
    </location>
</feature>
<evidence type="ECO:0000256" key="3">
    <source>
        <dbReference type="ARBA" id="ARBA00022448"/>
    </source>
</evidence>
<dbReference type="GO" id="GO:1990281">
    <property type="term" value="C:efflux pump complex"/>
    <property type="evidence" value="ECO:0007669"/>
    <property type="project" value="TreeGrafter"/>
</dbReference>